<keyword evidence="4" id="KW-1133">Transmembrane helix</keyword>
<comment type="similarity">
    <text evidence="1">Belongs to the zinc-associated anti-sigma factor (ZAS) superfamily. Anti-sigma-W factor family.</text>
</comment>
<gene>
    <name evidence="7" type="ORF">SAMN05660472_01090</name>
</gene>
<dbReference type="InterPro" id="IPR041916">
    <property type="entry name" value="Anti_sigma_zinc_sf"/>
</dbReference>
<feature type="coiled-coil region" evidence="3">
    <location>
        <begin position="283"/>
        <end position="333"/>
    </location>
</feature>
<dbReference type="InterPro" id="IPR025645">
    <property type="entry name" value="DUF4349"/>
</dbReference>
<evidence type="ECO:0000259" key="5">
    <source>
        <dbReference type="Pfam" id="PF13490"/>
    </source>
</evidence>
<feature type="transmembrane region" description="Helical" evidence="4">
    <location>
        <begin position="388"/>
        <end position="413"/>
    </location>
</feature>
<keyword evidence="8" id="KW-1185">Reference proteome</keyword>
<evidence type="ECO:0000256" key="1">
    <source>
        <dbReference type="ARBA" id="ARBA00024353"/>
    </source>
</evidence>
<evidence type="ECO:0000259" key="6">
    <source>
        <dbReference type="Pfam" id="PF14257"/>
    </source>
</evidence>
<dbReference type="EMBL" id="FNFP01000001">
    <property type="protein sequence ID" value="SDK23614.1"/>
    <property type="molecule type" value="Genomic_DNA"/>
</dbReference>
<dbReference type="Gene3D" id="1.10.10.1320">
    <property type="entry name" value="Anti-sigma factor, zinc-finger domain"/>
    <property type="match status" value="1"/>
</dbReference>
<evidence type="ECO:0000256" key="3">
    <source>
        <dbReference type="SAM" id="Coils"/>
    </source>
</evidence>
<reference evidence="7 8" key="1">
    <citation type="submission" date="2016-10" db="EMBL/GenBank/DDBJ databases">
        <authorList>
            <person name="de Groot N.N."/>
        </authorList>
    </citation>
    <scope>NUCLEOTIDE SEQUENCE [LARGE SCALE GENOMIC DNA]</scope>
    <source>
        <strain evidence="7 8">DSM 18346</strain>
    </source>
</reference>
<evidence type="ECO:0000313" key="7">
    <source>
        <dbReference type="EMBL" id="SDK23614.1"/>
    </source>
</evidence>
<dbReference type="InterPro" id="IPR027383">
    <property type="entry name" value="Znf_put"/>
</dbReference>
<organism evidence="7 8">
    <name type="scientific">Natronincola ferrireducens</name>
    <dbReference type="NCBI Taxonomy" id="393762"/>
    <lineage>
        <taxon>Bacteria</taxon>
        <taxon>Bacillati</taxon>
        <taxon>Bacillota</taxon>
        <taxon>Clostridia</taxon>
        <taxon>Peptostreptococcales</taxon>
        <taxon>Natronincolaceae</taxon>
        <taxon>Natronincola</taxon>
    </lineage>
</organism>
<sequence>MDCKEFDLYVSSYVDNYLDEKEKQNFERHLQQCESCRMEYENFKMVIDTVNEIEEIPLPKNFTVELGKRLREESIPKKKETIAKKWKWAGGIAAGLALVVMSASILTNVSFRGSNSFMMKSADMAPRESAAEYGMTAYDGGETRELFDIQGDVITEEEMDKENKAIPTGGTGFTASPPNEMENLKIETARKIIQKGRISLEVENFDEVHGKVLELVKESGGYIQLNEVYYYSINRENPEESLKSGNMELRIPSTGFMEIFEDLKSLGVPIEENTSGIDITETYRDIDNQVENLKIQEERLRDILRRADRVEDLLQVENELNRIRTQINSLSSTLKSYDNLVALSTIELNIRQVKDKNVAIQPLQEGLWSRAKNNFVNSINGIIKLFEAAVVTFFGILPVLAVLAVIGGPMGYVSYKKWIKKK</sequence>
<dbReference type="GO" id="GO:0008270">
    <property type="term" value="F:zinc ion binding"/>
    <property type="evidence" value="ECO:0007669"/>
    <property type="project" value="UniProtKB-KW"/>
</dbReference>
<evidence type="ECO:0000313" key="8">
    <source>
        <dbReference type="Proteomes" id="UP000198718"/>
    </source>
</evidence>
<keyword evidence="3" id="KW-0175">Coiled coil</keyword>
<dbReference type="STRING" id="393762.SAMN05660472_01090"/>
<dbReference type="RefSeq" id="WP_090551650.1">
    <property type="nucleotide sequence ID" value="NZ_FNFP01000001.1"/>
</dbReference>
<dbReference type="AlphaFoldDB" id="A0A1G9A9W0"/>
<feature type="transmembrane region" description="Helical" evidence="4">
    <location>
        <begin position="88"/>
        <end position="111"/>
    </location>
</feature>
<accession>A0A1G9A9W0</accession>
<evidence type="ECO:0000256" key="2">
    <source>
        <dbReference type="ARBA" id="ARBA00024438"/>
    </source>
</evidence>
<keyword evidence="7" id="KW-0479">Metal-binding</keyword>
<evidence type="ECO:0000256" key="4">
    <source>
        <dbReference type="SAM" id="Phobius"/>
    </source>
</evidence>
<feature type="domain" description="Putative zinc-finger" evidence="5">
    <location>
        <begin position="3"/>
        <end position="37"/>
    </location>
</feature>
<feature type="domain" description="DUF4349" evidence="6">
    <location>
        <begin position="190"/>
        <end position="408"/>
    </location>
</feature>
<keyword evidence="4" id="KW-0472">Membrane</keyword>
<proteinExistence type="inferred from homology"/>
<keyword evidence="7" id="KW-0863">Zinc-finger</keyword>
<dbReference type="Pfam" id="PF13490">
    <property type="entry name" value="zf-HC2"/>
    <property type="match status" value="1"/>
</dbReference>
<keyword evidence="7" id="KW-0862">Zinc</keyword>
<keyword evidence="4" id="KW-0812">Transmembrane</keyword>
<protein>
    <recommendedName>
        <fullName evidence="2">Anti-sigma-W factor RsiW</fullName>
    </recommendedName>
</protein>
<dbReference type="OrthoDB" id="9808253at2"/>
<dbReference type="Pfam" id="PF14257">
    <property type="entry name" value="DUF4349"/>
    <property type="match status" value="1"/>
</dbReference>
<dbReference type="Proteomes" id="UP000198718">
    <property type="component" value="Unassembled WGS sequence"/>
</dbReference>
<name>A0A1G9A9W0_9FIRM</name>